<keyword evidence="3" id="KW-1003">Cell membrane</keyword>
<dbReference type="AlphaFoldDB" id="A0LP16"/>
<dbReference type="SUPFAM" id="SSF161098">
    <property type="entry name" value="MetI-like"/>
    <property type="match status" value="2"/>
</dbReference>
<feature type="transmembrane region" description="Helical" evidence="8">
    <location>
        <begin position="541"/>
        <end position="559"/>
    </location>
</feature>
<feature type="domain" description="ABC transmembrane type-1" evidence="9">
    <location>
        <begin position="76"/>
        <end position="283"/>
    </location>
</feature>
<dbReference type="STRING" id="335543.Sfum_3497"/>
<reference evidence="10 11" key="1">
    <citation type="submission" date="2006-10" db="EMBL/GenBank/DDBJ databases">
        <title>Complete sequence of Syntrophobacter fumaroxidans MPOB.</title>
        <authorList>
            <consortium name="US DOE Joint Genome Institute"/>
            <person name="Copeland A."/>
            <person name="Lucas S."/>
            <person name="Lapidus A."/>
            <person name="Barry K."/>
            <person name="Detter J.C."/>
            <person name="Glavina del Rio T."/>
            <person name="Hammon N."/>
            <person name="Israni S."/>
            <person name="Pitluck S."/>
            <person name="Goltsman E.G."/>
            <person name="Martinez M."/>
            <person name="Schmutz J."/>
            <person name="Larimer F."/>
            <person name="Land M."/>
            <person name="Hauser L."/>
            <person name="Kyrpides N."/>
            <person name="Kim E."/>
            <person name="Boone D.R."/>
            <person name="Brockman F."/>
            <person name="Culley D."/>
            <person name="Ferry J."/>
            <person name="Gunsalus R."/>
            <person name="McInerney M.J."/>
            <person name="Morrison M."/>
            <person name="Plugge C."/>
            <person name="Rohlin L."/>
            <person name="Scholten J."/>
            <person name="Sieber J."/>
            <person name="Stams A.J.M."/>
            <person name="Worm P."/>
            <person name="Henstra A.M."/>
            <person name="Richardson P."/>
        </authorList>
    </citation>
    <scope>NUCLEOTIDE SEQUENCE [LARGE SCALE GENOMIC DNA]</scope>
    <source>
        <strain evidence="11">DSM 10017 / MPOB</strain>
    </source>
</reference>
<dbReference type="GO" id="GO:0005886">
    <property type="term" value="C:plasma membrane"/>
    <property type="evidence" value="ECO:0007669"/>
    <property type="project" value="UniProtKB-SubCell"/>
</dbReference>
<dbReference type="Pfam" id="PF00528">
    <property type="entry name" value="BPD_transp_1"/>
    <property type="match status" value="2"/>
</dbReference>
<evidence type="ECO:0000256" key="1">
    <source>
        <dbReference type="ARBA" id="ARBA00004429"/>
    </source>
</evidence>
<evidence type="ECO:0000256" key="7">
    <source>
        <dbReference type="ARBA" id="ARBA00023136"/>
    </source>
</evidence>
<evidence type="ECO:0000256" key="3">
    <source>
        <dbReference type="ARBA" id="ARBA00022475"/>
    </source>
</evidence>
<dbReference type="Gene3D" id="1.10.3720.10">
    <property type="entry name" value="MetI-like"/>
    <property type="match status" value="2"/>
</dbReference>
<accession>A0LP16</accession>
<dbReference type="HOGENOM" id="CLU_021838_1_0_7"/>
<sequence>MQLQGSATTTVGKARLQIRRNIGGLACYLGIWAFLAIFLIYPLIRLFYDAFTTYEDTFTFMNFYDFFTDSFYLKSLVNSLLLGVGTVITTSLIGIPFAFLLLRYDFPGRNLFSYLSIVPMIMPPLVGVMGFVFIMGRAGTVNVILMDYFGFTKPVNFMYGIHGVLIVETLHLFPLMTLSIVDAMGKISPSLDEAAESVGSRGLRKFWDITFPLTTPGYVSGALLVFIWTFADFATPLVVGIDDLLASQAYLNIVQFVDRRLFKMGIVISAIMILLAILFLIVAKRYVAMKDYSSLSYSMIERKSLSRSGKVGVVVFLSSVLILAFIPYLGIVLDSFGKGWALTPIPVKYTLQYFQRVSIETPKFILNSLLYSGITVMICIVIGVPIAWVMARTKLPGRDLLDSLTTLILALPGTGIGIAYLRAFREPLPFFETALIGMWVVVPLVLGVRRLPYTVRGTFASLQIVHRSFEEAAESVGAGKPATFRDVTLPLIWKGVLVGSLYSFILALQEASATLLLVVPGHEMMPVGIFNFYMGGSVNEAAALGLILIVLGATCLFAINKITGARAGGVFG</sequence>
<protein>
    <submittedName>
        <fullName evidence="10">Binding-protein-dependent transport systems inner membrane component</fullName>
    </submittedName>
</protein>
<keyword evidence="5 8" id="KW-0812">Transmembrane</keyword>
<feature type="transmembrane region" description="Helical" evidence="8">
    <location>
        <begin position="114"/>
        <end position="136"/>
    </location>
</feature>
<evidence type="ECO:0000256" key="5">
    <source>
        <dbReference type="ARBA" id="ARBA00022692"/>
    </source>
</evidence>
<proteinExistence type="inferred from homology"/>
<comment type="similarity">
    <text evidence="8">Belongs to the binding-protein-dependent transport system permease family.</text>
</comment>
<evidence type="ECO:0000256" key="4">
    <source>
        <dbReference type="ARBA" id="ARBA00022519"/>
    </source>
</evidence>
<feature type="transmembrane region" description="Helical" evidence="8">
    <location>
        <begin position="403"/>
        <end position="424"/>
    </location>
</feature>
<dbReference type="CDD" id="cd06261">
    <property type="entry name" value="TM_PBP2"/>
    <property type="match status" value="2"/>
</dbReference>
<evidence type="ECO:0000259" key="9">
    <source>
        <dbReference type="PROSITE" id="PS50928"/>
    </source>
</evidence>
<keyword evidence="11" id="KW-1185">Reference proteome</keyword>
<dbReference type="PANTHER" id="PTHR43357">
    <property type="entry name" value="INNER MEMBRANE ABC TRANSPORTER PERMEASE PROTEIN YDCV"/>
    <property type="match status" value="1"/>
</dbReference>
<dbReference type="GO" id="GO:0055085">
    <property type="term" value="P:transmembrane transport"/>
    <property type="evidence" value="ECO:0007669"/>
    <property type="project" value="InterPro"/>
</dbReference>
<dbReference type="EMBL" id="CP000478">
    <property type="protein sequence ID" value="ABK19168.1"/>
    <property type="molecule type" value="Genomic_DNA"/>
</dbReference>
<evidence type="ECO:0000313" key="10">
    <source>
        <dbReference type="EMBL" id="ABK19168.1"/>
    </source>
</evidence>
<feature type="transmembrane region" description="Helical" evidence="8">
    <location>
        <begin position="156"/>
        <end position="181"/>
    </location>
</feature>
<name>A0LP16_SYNFM</name>
<feature type="domain" description="ABC transmembrane type-1" evidence="9">
    <location>
        <begin position="365"/>
        <end position="557"/>
    </location>
</feature>
<keyword evidence="2 8" id="KW-0813">Transport</keyword>
<dbReference type="Proteomes" id="UP000001784">
    <property type="component" value="Chromosome"/>
</dbReference>
<dbReference type="InterPro" id="IPR035906">
    <property type="entry name" value="MetI-like_sf"/>
</dbReference>
<dbReference type="InParanoid" id="A0LP16"/>
<dbReference type="PROSITE" id="PS50928">
    <property type="entry name" value="ABC_TM1"/>
    <property type="match status" value="2"/>
</dbReference>
<feature type="transmembrane region" description="Helical" evidence="8">
    <location>
        <begin position="430"/>
        <end position="448"/>
    </location>
</feature>
<keyword evidence="6 8" id="KW-1133">Transmembrane helix</keyword>
<evidence type="ECO:0000256" key="8">
    <source>
        <dbReference type="RuleBase" id="RU363032"/>
    </source>
</evidence>
<dbReference type="InterPro" id="IPR000515">
    <property type="entry name" value="MetI-like"/>
</dbReference>
<keyword evidence="4" id="KW-0997">Cell inner membrane</keyword>
<dbReference type="FunCoup" id="A0LP16">
    <property type="interactions" value="122"/>
</dbReference>
<feature type="transmembrane region" description="Helical" evidence="8">
    <location>
        <begin position="501"/>
        <end position="521"/>
    </location>
</feature>
<evidence type="ECO:0000256" key="6">
    <source>
        <dbReference type="ARBA" id="ARBA00022989"/>
    </source>
</evidence>
<feature type="transmembrane region" description="Helical" evidence="8">
    <location>
        <begin position="80"/>
        <end position="102"/>
    </location>
</feature>
<keyword evidence="7 8" id="KW-0472">Membrane</keyword>
<organism evidence="10 11">
    <name type="scientific">Syntrophobacter fumaroxidans (strain DSM 10017 / MPOB)</name>
    <dbReference type="NCBI Taxonomy" id="335543"/>
    <lineage>
        <taxon>Bacteria</taxon>
        <taxon>Pseudomonadati</taxon>
        <taxon>Thermodesulfobacteriota</taxon>
        <taxon>Syntrophobacteria</taxon>
        <taxon>Syntrophobacterales</taxon>
        <taxon>Syntrophobacteraceae</taxon>
        <taxon>Syntrophobacter</taxon>
    </lineage>
</organism>
<dbReference type="PANTHER" id="PTHR43357:SF4">
    <property type="entry name" value="INNER MEMBRANE ABC TRANSPORTER PERMEASE PROTEIN YDCV"/>
    <property type="match status" value="1"/>
</dbReference>
<dbReference type="eggNOG" id="COG1178">
    <property type="taxonomic scope" value="Bacteria"/>
</dbReference>
<feature type="transmembrane region" description="Helical" evidence="8">
    <location>
        <begin position="261"/>
        <end position="283"/>
    </location>
</feature>
<evidence type="ECO:0000313" key="11">
    <source>
        <dbReference type="Proteomes" id="UP000001784"/>
    </source>
</evidence>
<feature type="transmembrane region" description="Helical" evidence="8">
    <location>
        <begin position="22"/>
        <end position="44"/>
    </location>
</feature>
<feature type="transmembrane region" description="Helical" evidence="8">
    <location>
        <begin position="369"/>
        <end position="391"/>
    </location>
</feature>
<evidence type="ECO:0000256" key="2">
    <source>
        <dbReference type="ARBA" id="ARBA00022448"/>
    </source>
</evidence>
<dbReference type="KEGG" id="sfu:Sfum_3497"/>
<comment type="subcellular location">
    <subcellularLocation>
        <location evidence="1">Cell inner membrane</location>
        <topology evidence="1">Multi-pass membrane protein</topology>
    </subcellularLocation>
    <subcellularLocation>
        <location evidence="8">Cell membrane</location>
        <topology evidence="8">Multi-pass membrane protein</topology>
    </subcellularLocation>
</comment>
<feature type="transmembrane region" description="Helical" evidence="8">
    <location>
        <begin position="218"/>
        <end position="241"/>
    </location>
</feature>
<gene>
    <name evidence="10" type="ordered locus">Sfum_3497</name>
</gene>
<feature type="transmembrane region" description="Helical" evidence="8">
    <location>
        <begin position="311"/>
        <end position="333"/>
    </location>
</feature>